<dbReference type="RefSeq" id="WP_213541440.1">
    <property type="nucleotide sequence ID" value="NZ_AP023418.1"/>
</dbReference>
<organism evidence="2 3">
    <name type="scientific">Vescimonas coprocola</name>
    <dbReference type="NCBI Taxonomy" id="2714355"/>
    <lineage>
        <taxon>Bacteria</taxon>
        <taxon>Bacillati</taxon>
        <taxon>Bacillota</taxon>
        <taxon>Clostridia</taxon>
        <taxon>Eubacteriales</taxon>
        <taxon>Oscillospiraceae</taxon>
        <taxon>Vescimonas</taxon>
    </lineage>
</organism>
<protein>
    <recommendedName>
        <fullName evidence="4">DUF3828 domain-containing protein</fullName>
    </recommendedName>
</protein>
<dbReference type="EMBL" id="AP023418">
    <property type="protein sequence ID" value="BCK80497.1"/>
    <property type="molecule type" value="Genomic_DNA"/>
</dbReference>
<evidence type="ECO:0008006" key="4">
    <source>
        <dbReference type="Google" id="ProtNLM"/>
    </source>
</evidence>
<accession>A0A810Q2L9</accession>
<evidence type="ECO:0000313" key="2">
    <source>
        <dbReference type="EMBL" id="BCK80497.1"/>
    </source>
</evidence>
<feature type="chain" id="PRO_5032594538" description="DUF3828 domain-containing protein" evidence="1">
    <location>
        <begin position="31"/>
        <end position="335"/>
    </location>
</feature>
<proteinExistence type="predicted"/>
<name>A0A810Q2L9_9FIRM</name>
<keyword evidence="3" id="KW-1185">Reference proteome</keyword>
<evidence type="ECO:0000256" key="1">
    <source>
        <dbReference type="SAM" id="SignalP"/>
    </source>
</evidence>
<feature type="signal peptide" evidence="1">
    <location>
        <begin position="1"/>
        <end position="30"/>
    </location>
</feature>
<gene>
    <name evidence="2" type="ORF">MM50RIKEN_02600</name>
</gene>
<dbReference type="AlphaFoldDB" id="A0A810Q2L9"/>
<evidence type="ECO:0000313" key="3">
    <source>
        <dbReference type="Proteomes" id="UP000681035"/>
    </source>
</evidence>
<dbReference type="PROSITE" id="PS51257">
    <property type="entry name" value="PROKAR_LIPOPROTEIN"/>
    <property type="match status" value="1"/>
</dbReference>
<reference evidence="2" key="1">
    <citation type="submission" date="2020-09" db="EMBL/GenBank/DDBJ databases">
        <title>New species isolated from human feces.</title>
        <authorList>
            <person name="Kitahara M."/>
            <person name="Shigeno Y."/>
            <person name="Shime M."/>
            <person name="Matsumoto Y."/>
            <person name="Nakamura S."/>
            <person name="Motooka D."/>
            <person name="Fukuoka S."/>
            <person name="Nishikawa H."/>
            <person name="Benno Y."/>
        </authorList>
    </citation>
    <scope>NUCLEOTIDE SEQUENCE</scope>
    <source>
        <strain evidence="2">MM50</strain>
    </source>
</reference>
<sequence>MNRLFRRLSLLLCVLLLLITALSGCGTSPAAPSGPSTPQAPTAEDEALRRAPFQPVITCELAGEAETLTEEQQQAILSYTTMLCTALARPDDPLPEEPYTTDTLRQEALTRGFLWSSYIWGEQRVQVYPMNPIYRSEDAVEVWASLRVEANYSSDLTQTTGDTFGYGSLHHLTLNRTAQGWQVVGDDCEESDLCGYLSGCGTASLPSEDILAGIQNYLDLRAAVMAGRTPAAPACCTAPLREDAQALAEAAVDEYAVIYDVQCRPAYFAPMQQSGETVQVTFREILRVDHLRQGVIAATRTSVDHTLTLRRQTDGSWQVCGDSYEALGHTCAVTP</sequence>
<dbReference type="Proteomes" id="UP000681035">
    <property type="component" value="Chromosome"/>
</dbReference>
<keyword evidence="1" id="KW-0732">Signal</keyword>
<dbReference type="KEGG" id="vcop:MM50RIKEN_02600"/>